<evidence type="ECO:0000259" key="6">
    <source>
        <dbReference type="Pfam" id="PF08281"/>
    </source>
</evidence>
<dbReference type="PANTHER" id="PTHR43133">
    <property type="entry name" value="RNA POLYMERASE ECF-TYPE SIGMA FACTO"/>
    <property type="match status" value="1"/>
</dbReference>
<dbReference type="SUPFAM" id="SSF88946">
    <property type="entry name" value="Sigma2 domain of RNA polymerase sigma factors"/>
    <property type="match status" value="1"/>
</dbReference>
<accession>A0ABW8TB10</accession>
<dbReference type="InterPro" id="IPR013324">
    <property type="entry name" value="RNA_pol_sigma_r3/r4-like"/>
</dbReference>
<dbReference type="Proteomes" id="UP001623592">
    <property type="component" value="Unassembled WGS sequence"/>
</dbReference>
<feature type="domain" description="RNA polymerase sigma-70 region 2" evidence="5">
    <location>
        <begin position="26"/>
        <end position="86"/>
    </location>
</feature>
<evidence type="ECO:0000259" key="5">
    <source>
        <dbReference type="Pfam" id="PF04542"/>
    </source>
</evidence>
<dbReference type="NCBIfam" id="TIGR02937">
    <property type="entry name" value="sigma70-ECF"/>
    <property type="match status" value="1"/>
</dbReference>
<dbReference type="RefSeq" id="WP_406786237.1">
    <property type="nucleotide sequence ID" value="NZ_JBJIAA010000003.1"/>
</dbReference>
<keyword evidence="4" id="KW-0804">Transcription</keyword>
<keyword evidence="3" id="KW-0731">Sigma factor</keyword>
<dbReference type="SUPFAM" id="SSF88659">
    <property type="entry name" value="Sigma3 and sigma4 domains of RNA polymerase sigma factors"/>
    <property type="match status" value="1"/>
</dbReference>
<proteinExistence type="inferred from homology"/>
<dbReference type="InterPro" id="IPR036388">
    <property type="entry name" value="WH-like_DNA-bd_sf"/>
</dbReference>
<evidence type="ECO:0000313" key="8">
    <source>
        <dbReference type="Proteomes" id="UP001623592"/>
    </source>
</evidence>
<keyword evidence="8" id="KW-1185">Reference proteome</keyword>
<evidence type="ECO:0000256" key="1">
    <source>
        <dbReference type="ARBA" id="ARBA00010641"/>
    </source>
</evidence>
<evidence type="ECO:0000256" key="2">
    <source>
        <dbReference type="ARBA" id="ARBA00023015"/>
    </source>
</evidence>
<dbReference type="Gene3D" id="1.10.10.10">
    <property type="entry name" value="Winged helix-like DNA-binding domain superfamily/Winged helix DNA-binding domain"/>
    <property type="match status" value="1"/>
</dbReference>
<dbReference type="Gene3D" id="1.10.1740.10">
    <property type="match status" value="1"/>
</dbReference>
<dbReference type="InterPro" id="IPR014284">
    <property type="entry name" value="RNA_pol_sigma-70_dom"/>
</dbReference>
<organism evidence="7 8">
    <name type="scientific">Clostridium neuense</name>
    <dbReference type="NCBI Taxonomy" id="1728934"/>
    <lineage>
        <taxon>Bacteria</taxon>
        <taxon>Bacillati</taxon>
        <taxon>Bacillota</taxon>
        <taxon>Clostridia</taxon>
        <taxon>Eubacteriales</taxon>
        <taxon>Clostridiaceae</taxon>
        <taxon>Clostridium</taxon>
    </lineage>
</organism>
<reference evidence="7 8" key="1">
    <citation type="submission" date="2024-11" db="EMBL/GenBank/DDBJ databases">
        <authorList>
            <person name="Heng Y.C."/>
            <person name="Lim A.C.H."/>
            <person name="Lee J.K.Y."/>
            <person name="Kittelmann S."/>
        </authorList>
    </citation>
    <scope>NUCLEOTIDE SEQUENCE [LARGE SCALE GENOMIC DNA]</scope>
    <source>
        <strain evidence="7 8">WILCCON 0114</strain>
    </source>
</reference>
<comment type="similarity">
    <text evidence="1">Belongs to the sigma-70 factor family. ECF subfamily.</text>
</comment>
<dbReference type="EMBL" id="JBJIAA010000003">
    <property type="protein sequence ID" value="MFL0249567.1"/>
    <property type="molecule type" value="Genomic_DNA"/>
</dbReference>
<name>A0ABW8TB10_9CLOT</name>
<dbReference type="InterPro" id="IPR039425">
    <property type="entry name" value="RNA_pol_sigma-70-like"/>
</dbReference>
<evidence type="ECO:0000256" key="3">
    <source>
        <dbReference type="ARBA" id="ARBA00023082"/>
    </source>
</evidence>
<dbReference type="InterPro" id="IPR013325">
    <property type="entry name" value="RNA_pol_sigma_r2"/>
</dbReference>
<evidence type="ECO:0000256" key="4">
    <source>
        <dbReference type="ARBA" id="ARBA00023163"/>
    </source>
</evidence>
<dbReference type="CDD" id="cd06171">
    <property type="entry name" value="Sigma70_r4"/>
    <property type="match status" value="1"/>
</dbReference>
<sequence>MDIKELVIKSKDGNISSFMKLLREKEELIYKISFTYTKNKYDAEDCISEAAIKAFDKIKQLRNPEKFYSWYISILINVCRRSIKQKVKASSDEELKLIRDEFSYRSVDDRIIIEGLLSKLKKDERDILALRYLKDYSIKEISNIMDMPLSTVKTKIYRSLNALKCINGGLKNEY</sequence>
<comment type="caution">
    <text evidence="7">The sequence shown here is derived from an EMBL/GenBank/DDBJ whole genome shotgun (WGS) entry which is preliminary data.</text>
</comment>
<dbReference type="PANTHER" id="PTHR43133:SF51">
    <property type="entry name" value="RNA POLYMERASE SIGMA FACTOR"/>
    <property type="match status" value="1"/>
</dbReference>
<dbReference type="InterPro" id="IPR007627">
    <property type="entry name" value="RNA_pol_sigma70_r2"/>
</dbReference>
<keyword evidence="2" id="KW-0805">Transcription regulation</keyword>
<gene>
    <name evidence="7" type="ORF">ACJDT4_03960</name>
</gene>
<evidence type="ECO:0000313" key="7">
    <source>
        <dbReference type="EMBL" id="MFL0249567.1"/>
    </source>
</evidence>
<dbReference type="InterPro" id="IPR013249">
    <property type="entry name" value="RNA_pol_sigma70_r4_t2"/>
</dbReference>
<dbReference type="Pfam" id="PF08281">
    <property type="entry name" value="Sigma70_r4_2"/>
    <property type="match status" value="1"/>
</dbReference>
<protein>
    <submittedName>
        <fullName evidence="7">Sigma-70 family RNA polymerase sigma factor</fullName>
    </submittedName>
</protein>
<dbReference type="Pfam" id="PF04542">
    <property type="entry name" value="Sigma70_r2"/>
    <property type="match status" value="1"/>
</dbReference>
<feature type="domain" description="RNA polymerase sigma factor 70 region 4 type 2" evidence="6">
    <location>
        <begin position="112"/>
        <end position="163"/>
    </location>
</feature>